<dbReference type="InterPro" id="IPR020627">
    <property type="entry name" value="KhpA"/>
</dbReference>
<reference evidence="4 5" key="1">
    <citation type="submission" date="2020-01" db="EMBL/GenBank/DDBJ databases">
        <title>Ponticoccus aerotolerans gen. nov., sp. nov., an anaerobic bacterium and proposal of Ponticoccusceae fam. nov., Ponticoccusles ord. nov. and Ponticoccuse classis nov. in the phylum Kiritimatiellaeota.</title>
        <authorList>
            <person name="Zhou L.Y."/>
            <person name="Du Z.J."/>
        </authorList>
    </citation>
    <scope>NUCLEOTIDE SEQUENCE [LARGE SCALE GENOMIC DNA]</scope>
    <source>
        <strain evidence="4 5">S-5007</strain>
    </source>
</reference>
<dbReference type="GO" id="GO:0008360">
    <property type="term" value="P:regulation of cell shape"/>
    <property type="evidence" value="ECO:0007669"/>
    <property type="project" value="UniProtKB-KW"/>
</dbReference>
<dbReference type="Gene3D" id="3.30.300.20">
    <property type="match status" value="1"/>
</dbReference>
<dbReference type="HAMAP" id="MF_00088">
    <property type="entry name" value="KhpA"/>
    <property type="match status" value="1"/>
</dbReference>
<dbReference type="GO" id="GO:0071555">
    <property type="term" value="P:cell wall organization"/>
    <property type="evidence" value="ECO:0007669"/>
    <property type="project" value="UniProtKB-KW"/>
</dbReference>
<dbReference type="GO" id="GO:0009252">
    <property type="term" value="P:peptidoglycan biosynthetic process"/>
    <property type="evidence" value="ECO:0007669"/>
    <property type="project" value="UniProtKB-UniRule"/>
</dbReference>
<keyword evidence="3" id="KW-0143">Chaperone</keyword>
<keyword evidence="1 3" id="KW-0963">Cytoplasm</keyword>
<proteinExistence type="inferred from homology"/>
<keyword evidence="3" id="KW-0133">Cell shape</keyword>
<keyword evidence="2 3" id="KW-0694">RNA-binding</keyword>
<sequence length="76" mass="8425">MKKLVKQMVTALVDHPRHVKITEIKGDKSVVYELRCHTKDIGKVIGRSGKTVGAMRTLLGAIAAREGRRAMLEVVE</sequence>
<evidence type="ECO:0000256" key="3">
    <source>
        <dbReference type="HAMAP-Rule" id="MF_00088"/>
    </source>
</evidence>
<keyword evidence="5" id="KW-1185">Reference proteome</keyword>
<dbReference type="PROSITE" id="PS50084">
    <property type="entry name" value="KH_TYPE_1"/>
    <property type="match status" value="1"/>
</dbReference>
<dbReference type="InterPro" id="IPR009019">
    <property type="entry name" value="KH_sf_prok-type"/>
</dbReference>
<dbReference type="RefSeq" id="WP_160625932.1">
    <property type="nucleotide sequence ID" value="NZ_CP047593.1"/>
</dbReference>
<evidence type="ECO:0000256" key="2">
    <source>
        <dbReference type="ARBA" id="ARBA00022884"/>
    </source>
</evidence>
<organism evidence="4 5">
    <name type="scientific">Tichowtungia aerotolerans</name>
    <dbReference type="NCBI Taxonomy" id="2697043"/>
    <lineage>
        <taxon>Bacteria</taxon>
        <taxon>Pseudomonadati</taxon>
        <taxon>Kiritimatiellota</taxon>
        <taxon>Tichowtungiia</taxon>
        <taxon>Tichowtungiales</taxon>
        <taxon>Tichowtungiaceae</taxon>
        <taxon>Tichowtungia</taxon>
    </lineage>
</organism>
<dbReference type="Proteomes" id="UP000464954">
    <property type="component" value="Chromosome"/>
</dbReference>
<dbReference type="CDD" id="cd22533">
    <property type="entry name" value="KH-II_YlqC-like"/>
    <property type="match status" value="1"/>
</dbReference>
<comment type="function">
    <text evidence="3">A probable RNA chaperone. Forms a complex with KhpB which binds to cellular RNA and controls its expression. Plays a role in peptidoglycan (PG) homeostasis and cell length regulation.</text>
</comment>
<dbReference type="KEGG" id="taer:GT409_00025"/>
<dbReference type="GO" id="GO:0005737">
    <property type="term" value="C:cytoplasm"/>
    <property type="evidence" value="ECO:0007669"/>
    <property type="project" value="UniProtKB-SubCell"/>
</dbReference>
<comment type="subunit">
    <text evidence="3">Forms a complex with KhpB.</text>
</comment>
<comment type="similarity">
    <text evidence="3">Belongs to the KhpA RNA-binding protein family.</text>
</comment>
<dbReference type="InterPro" id="IPR015946">
    <property type="entry name" value="KH_dom-like_a/b"/>
</dbReference>
<dbReference type="GO" id="GO:0003723">
    <property type="term" value="F:RNA binding"/>
    <property type="evidence" value="ECO:0007669"/>
    <property type="project" value="UniProtKB-UniRule"/>
</dbReference>
<dbReference type="Pfam" id="PF13083">
    <property type="entry name" value="KH_KhpA-B"/>
    <property type="match status" value="1"/>
</dbReference>
<protein>
    <recommendedName>
        <fullName evidence="3">RNA-binding protein KhpA</fullName>
    </recommendedName>
    <alternativeName>
        <fullName evidence="3">KH-domain protein A</fullName>
    </alternativeName>
</protein>
<evidence type="ECO:0000256" key="1">
    <source>
        <dbReference type="ARBA" id="ARBA00022490"/>
    </source>
</evidence>
<name>A0A6P1M6R6_9BACT</name>
<dbReference type="PANTHER" id="PTHR34654:SF1">
    <property type="entry name" value="RNA-BINDING PROTEIN KHPA"/>
    <property type="match status" value="1"/>
</dbReference>
<dbReference type="SUPFAM" id="SSF54814">
    <property type="entry name" value="Prokaryotic type KH domain (KH-domain type II)"/>
    <property type="match status" value="1"/>
</dbReference>
<accession>A0A6P1M6R6</accession>
<dbReference type="PANTHER" id="PTHR34654">
    <property type="entry name" value="UPF0109 PROTEIN SCO5592"/>
    <property type="match status" value="1"/>
</dbReference>
<gene>
    <name evidence="3" type="primary">khpA</name>
    <name evidence="4" type="ORF">GT409_00025</name>
</gene>
<keyword evidence="3" id="KW-0961">Cell wall biogenesis/degradation</keyword>
<evidence type="ECO:0000313" key="4">
    <source>
        <dbReference type="EMBL" id="QHI67898.1"/>
    </source>
</evidence>
<dbReference type="EMBL" id="CP047593">
    <property type="protein sequence ID" value="QHI67898.1"/>
    <property type="molecule type" value="Genomic_DNA"/>
</dbReference>
<comment type="subcellular location">
    <subcellularLocation>
        <location evidence="3">Cytoplasm</location>
    </subcellularLocation>
</comment>
<dbReference type="AlphaFoldDB" id="A0A6P1M6R6"/>
<evidence type="ECO:0000313" key="5">
    <source>
        <dbReference type="Proteomes" id="UP000464954"/>
    </source>
</evidence>